<evidence type="ECO:0000256" key="4">
    <source>
        <dbReference type="ARBA" id="ARBA00022679"/>
    </source>
</evidence>
<dbReference type="Pfam" id="PF02527">
    <property type="entry name" value="GidB"/>
    <property type="match status" value="1"/>
</dbReference>
<evidence type="ECO:0000256" key="5">
    <source>
        <dbReference type="ARBA" id="ARBA00022691"/>
    </source>
</evidence>
<comment type="caution">
    <text evidence="7">The sequence shown here is derived from an EMBL/GenBank/DDBJ whole genome shotgun (WGS) entry which is preliminary data.</text>
</comment>
<dbReference type="AlphaFoldDB" id="A0A101HRK8"/>
<comment type="similarity">
    <text evidence="6">Belongs to the methyltransferase superfamily. RNA methyltransferase RsmG family.</text>
</comment>
<evidence type="ECO:0000256" key="3">
    <source>
        <dbReference type="ARBA" id="ARBA00022603"/>
    </source>
</evidence>
<keyword evidence="4 6" id="KW-0808">Transferase</keyword>
<dbReference type="EMBL" id="LGGS01000154">
    <property type="protein sequence ID" value="KUK81403.1"/>
    <property type="molecule type" value="Genomic_DNA"/>
</dbReference>
<keyword evidence="3 6" id="KW-0489">Methyltransferase</keyword>
<evidence type="ECO:0000313" key="7">
    <source>
        <dbReference type="EMBL" id="KUK81403.1"/>
    </source>
</evidence>
<dbReference type="FunFam" id="3.40.50.150:FF:000041">
    <property type="entry name" value="Ribosomal RNA small subunit methyltransferase G"/>
    <property type="match status" value="1"/>
</dbReference>
<dbReference type="HAMAP" id="MF_00074">
    <property type="entry name" value="16SrRNA_methyltr_G"/>
    <property type="match status" value="1"/>
</dbReference>
<dbReference type="PANTHER" id="PTHR31760">
    <property type="entry name" value="S-ADENOSYL-L-METHIONINE-DEPENDENT METHYLTRANSFERASES SUPERFAMILY PROTEIN"/>
    <property type="match status" value="1"/>
</dbReference>
<dbReference type="GO" id="GO:0005829">
    <property type="term" value="C:cytosol"/>
    <property type="evidence" value="ECO:0007669"/>
    <property type="project" value="TreeGrafter"/>
</dbReference>
<feature type="binding site" evidence="6">
    <location>
        <position position="82"/>
    </location>
    <ligand>
        <name>S-adenosyl-L-methionine</name>
        <dbReference type="ChEBI" id="CHEBI:59789"/>
    </ligand>
</feature>
<name>A0A101HRK8_9FIRM</name>
<dbReference type="InterPro" id="IPR029063">
    <property type="entry name" value="SAM-dependent_MTases_sf"/>
</dbReference>
<dbReference type="Proteomes" id="UP000054705">
    <property type="component" value="Unassembled WGS sequence"/>
</dbReference>
<dbReference type="PATRIC" id="fig|110500.4.peg.115"/>
<protein>
    <recommendedName>
        <fullName evidence="6">Ribosomal RNA small subunit methyltransferase G</fullName>
        <ecNumber evidence="6">2.1.1.-</ecNumber>
    </recommendedName>
    <alternativeName>
        <fullName evidence="6">16S rRNA 7-methylguanosine methyltransferase</fullName>
        <shortName evidence="6">16S rRNA m7G methyltransferase</shortName>
    </alternativeName>
</protein>
<dbReference type="PANTHER" id="PTHR31760:SF0">
    <property type="entry name" value="S-ADENOSYL-L-METHIONINE-DEPENDENT METHYLTRANSFERASES SUPERFAMILY PROTEIN"/>
    <property type="match status" value="1"/>
</dbReference>
<evidence type="ECO:0000256" key="6">
    <source>
        <dbReference type="HAMAP-Rule" id="MF_00074"/>
    </source>
</evidence>
<dbReference type="InterPro" id="IPR003682">
    <property type="entry name" value="rRNA_ssu_MeTfrase_G"/>
</dbReference>
<dbReference type="PIRSF" id="PIRSF003078">
    <property type="entry name" value="GidB"/>
    <property type="match status" value="1"/>
</dbReference>
<keyword evidence="5 6" id="KW-0949">S-adenosyl-L-methionine</keyword>
<feature type="binding site" evidence="6">
    <location>
        <begin position="133"/>
        <end position="134"/>
    </location>
    <ligand>
        <name>S-adenosyl-L-methionine</name>
        <dbReference type="ChEBI" id="CHEBI:59789"/>
    </ligand>
</feature>
<feature type="binding site" evidence="6">
    <location>
        <position position="152"/>
    </location>
    <ligand>
        <name>S-adenosyl-L-methionine</name>
        <dbReference type="ChEBI" id="CHEBI:59789"/>
    </ligand>
</feature>
<evidence type="ECO:0000256" key="1">
    <source>
        <dbReference type="ARBA" id="ARBA00022490"/>
    </source>
</evidence>
<dbReference type="EC" id="2.1.1.-" evidence="6"/>
<dbReference type="SUPFAM" id="SSF53335">
    <property type="entry name" value="S-adenosyl-L-methionine-dependent methyltransferases"/>
    <property type="match status" value="1"/>
</dbReference>
<reference evidence="8" key="1">
    <citation type="journal article" date="2015" name="MBio">
        <title>Genome-Resolved Metagenomic Analysis Reveals Roles for Candidate Phyla and Other Microbial Community Members in Biogeochemical Transformations in Oil Reservoirs.</title>
        <authorList>
            <person name="Hu P."/>
            <person name="Tom L."/>
            <person name="Singh A."/>
            <person name="Thomas B.C."/>
            <person name="Baker B.J."/>
            <person name="Piceno Y.M."/>
            <person name="Andersen G.L."/>
            <person name="Banfield J.F."/>
        </authorList>
    </citation>
    <scope>NUCLEOTIDE SEQUENCE [LARGE SCALE GENOMIC DNA]</scope>
</reference>
<accession>A0A101HRK8</accession>
<keyword evidence="1 6" id="KW-0963">Cytoplasm</keyword>
<dbReference type="Gene3D" id="3.40.50.150">
    <property type="entry name" value="Vaccinia Virus protein VP39"/>
    <property type="match status" value="1"/>
</dbReference>
<gene>
    <name evidence="6" type="primary">rsmG</name>
    <name evidence="7" type="ORF">XD97_0659</name>
</gene>
<dbReference type="NCBIfam" id="TIGR00138">
    <property type="entry name" value="rsmG_gidB"/>
    <property type="match status" value="1"/>
</dbReference>
<dbReference type="GO" id="GO:0070043">
    <property type="term" value="F:rRNA (guanine-N7-)-methyltransferase activity"/>
    <property type="evidence" value="ECO:0007669"/>
    <property type="project" value="UniProtKB-UniRule"/>
</dbReference>
<evidence type="ECO:0000256" key="2">
    <source>
        <dbReference type="ARBA" id="ARBA00022552"/>
    </source>
</evidence>
<feature type="binding site" evidence="6">
    <location>
        <position position="87"/>
    </location>
    <ligand>
        <name>S-adenosyl-L-methionine</name>
        <dbReference type="ChEBI" id="CHEBI:59789"/>
    </ligand>
</feature>
<comment type="function">
    <text evidence="6">Specifically methylates the N7 position of a guanine in 16S rRNA.</text>
</comment>
<comment type="caution">
    <text evidence="6">Lacks conserved residue(s) required for the propagation of feature annotation.</text>
</comment>
<keyword evidence="2 6" id="KW-0698">rRNA processing</keyword>
<sequence length="243" mass="26479">MSVLAATLRTGCREMGIELTGTQIKLFEMHFRLLAAANKKFNLTGIVTEKEAAVKHYLDALTCLKVINNGTKAKRISLIDIGTGAGLPGVPIKICRPEINITLVEAQKKKALFLEGIKNSLALDGLKVVCARAEDIGRDQDYREKYDWAVARAVSGLKIIAEYGLPVVRTGGHFLAMKGPRAETEIIKAVGAVNLLGGAIKESIRVKLPFTGETRNLVLIKKVGPTPEKYPRRAGIPQKRPLE</sequence>
<organism evidence="7 8">
    <name type="scientific">Pelotomaculum thermopropionicum</name>
    <dbReference type="NCBI Taxonomy" id="110500"/>
    <lineage>
        <taxon>Bacteria</taxon>
        <taxon>Bacillati</taxon>
        <taxon>Bacillota</taxon>
        <taxon>Clostridia</taxon>
        <taxon>Eubacteriales</taxon>
        <taxon>Desulfotomaculaceae</taxon>
        <taxon>Pelotomaculum</taxon>
    </lineage>
</organism>
<evidence type="ECO:0000313" key="8">
    <source>
        <dbReference type="Proteomes" id="UP000054705"/>
    </source>
</evidence>
<comment type="subcellular location">
    <subcellularLocation>
        <location evidence="6">Cytoplasm</location>
    </subcellularLocation>
</comment>
<proteinExistence type="inferred from homology"/>